<keyword evidence="2" id="KW-1185">Reference proteome</keyword>
<sequence>MAMWWLNSKGASPMTERPMRRKDRQFSAADARAILAKGTHGVLSVVGDGGWPYAVPMNYTVMGTQIYLHCARAGYKLDAIARDDRVCFTVVTQAQVIPAHITTLYESVVVLGRAQVVTAEEERLAALGSLIDTLGDVTPEIKAQYLAKKAKNTTLLRIQPLQITGKASRSYVPVTQRMAGPGRQA</sequence>
<gene>
    <name evidence="1" type="ORF">DV520_01805</name>
</gene>
<accession>A0A3E2B5V7</accession>
<dbReference type="OrthoDB" id="9794935at2"/>
<dbReference type="AlphaFoldDB" id="A0A3E2B5V7"/>
<dbReference type="PANTHER" id="PTHR34071:SF2">
    <property type="entry name" value="FLAVIN-NUCLEOTIDE-BINDING PROTEIN"/>
    <property type="match status" value="1"/>
</dbReference>
<dbReference type="InterPro" id="IPR024747">
    <property type="entry name" value="Pyridox_Oxase-rel"/>
</dbReference>
<dbReference type="Proteomes" id="UP000260649">
    <property type="component" value="Unassembled WGS sequence"/>
</dbReference>
<reference evidence="1 2" key="1">
    <citation type="submission" date="2018-07" db="EMBL/GenBank/DDBJ databases">
        <title>GABA Modulating Bacteria of the Human Gut Microbiota.</title>
        <authorList>
            <person name="Strandwitz P."/>
            <person name="Kim K.H."/>
            <person name="Terekhova D."/>
            <person name="Liu J.K."/>
            <person name="Sharma A."/>
            <person name="Levering J."/>
            <person name="Mcdonald D."/>
            <person name="Dietrich D."/>
            <person name="Ramadhar T.R."/>
            <person name="Lekbua A."/>
            <person name="Mroue N."/>
            <person name="Liston C."/>
            <person name="Stewart E.J."/>
            <person name="Dubin M.J."/>
            <person name="Zengler K."/>
            <person name="Knight R."/>
            <person name="Gilbert J.A."/>
            <person name="Clardy J."/>
            <person name="Lewis K."/>
        </authorList>
    </citation>
    <scope>NUCLEOTIDE SEQUENCE [LARGE SCALE GENOMIC DNA]</scope>
    <source>
        <strain evidence="1 2">KLE1738</strain>
    </source>
</reference>
<dbReference type="EMBL" id="QQRQ01000002">
    <property type="protein sequence ID" value="RFT07407.1"/>
    <property type="molecule type" value="Genomic_DNA"/>
</dbReference>
<dbReference type="SUPFAM" id="SSF50475">
    <property type="entry name" value="FMN-binding split barrel"/>
    <property type="match status" value="1"/>
</dbReference>
<dbReference type="Pfam" id="PF12900">
    <property type="entry name" value="Pyridox_ox_2"/>
    <property type="match status" value="1"/>
</dbReference>
<dbReference type="PANTHER" id="PTHR34071">
    <property type="entry name" value="5-NITROIMIDAZOLE ANTIBIOTICS RESISTANCE PROTEIN, NIMA-FAMILY-RELATED PROTEIN-RELATED"/>
    <property type="match status" value="1"/>
</dbReference>
<organism evidence="1 2">
    <name type="scientific">Evtepia gabavorous</name>
    <dbReference type="NCBI Taxonomy" id="2211183"/>
    <lineage>
        <taxon>Bacteria</taxon>
        <taxon>Bacillati</taxon>
        <taxon>Bacillota</taxon>
        <taxon>Clostridia</taxon>
        <taxon>Eubacteriales</taxon>
        <taxon>Evtepia</taxon>
    </lineage>
</organism>
<name>A0A3E2B5V7_9FIRM</name>
<dbReference type="Gene3D" id="2.30.110.10">
    <property type="entry name" value="Electron Transport, Fmn-binding Protein, Chain A"/>
    <property type="match status" value="1"/>
</dbReference>
<proteinExistence type="predicted"/>
<evidence type="ECO:0000313" key="1">
    <source>
        <dbReference type="EMBL" id="RFT07407.1"/>
    </source>
</evidence>
<evidence type="ECO:0000313" key="2">
    <source>
        <dbReference type="Proteomes" id="UP000260649"/>
    </source>
</evidence>
<dbReference type="InterPro" id="IPR012349">
    <property type="entry name" value="Split_barrel_FMN-bd"/>
</dbReference>
<protein>
    <submittedName>
        <fullName evidence="1">Pyridoxamine 5'-phosphate oxidase family protein</fullName>
    </submittedName>
</protein>
<comment type="caution">
    <text evidence="1">The sequence shown here is derived from an EMBL/GenBank/DDBJ whole genome shotgun (WGS) entry which is preliminary data.</text>
</comment>